<evidence type="ECO:0000313" key="8">
    <source>
        <dbReference type="Proteomes" id="UP001330184"/>
    </source>
</evidence>
<comment type="subcellular location">
    <subcellularLocation>
        <location evidence="1">Cell membrane</location>
    </subcellularLocation>
</comment>
<dbReference type="AlphaFoldDB" id="A0AA48KS12"/>
<keyword evidence="3" id="KW-0328">Glycosyltransferase</keyword>
<evidence type="ECO:0000259" key="6">
    <source>
        <dbReference type="Pfam" id="PF00535"/>
    </source>
</evidence>
<evidence type="ECO:0000313" key="7">
    <source>
        <dbReference type="EMBL" id="BDW93696.1"/>
    </source>
</evidence>
<dbReference type="SUPFAM" id="SSF53448">
    <property type="entry name" value="Nucleotide-diphospho-sugar transferases"/>
    <property type="match status" value="1"/>
</dbReference>
<dbReference type="EMBL" id="AP027268">
    <property type="protein sequence ID" value="BDW93696.1"/>
    <property type="molecule type" value="Genomic_DNA"/>
</dbReference>
<keyword evidence="8" id="KW-1185">Reference proteome</keyword>
<feature type="domain" description="Glycosyltransferase 2-like" evidence="6">
    <location>
        <begin position="3"/>
        <end position="120"/>
    </location>
</feature>
<keyword evidence="2" id="KW-1003">Cell membrane</keyword>
<gene>
    <name evidence="7" type="ORF">MACH07_25280</name>
</gene>
<sequence>MISIIIPVLNESKGIRKLIDHLNANAFGYVGEIIVVDGGSSDEIGVQLTGYSNIRYVQSKKGRARQMNAGANIAKRDILYFLHADSFPPKYYDRAIYEVLLVNKNIRAGCFRLQFDSDHWWLKLMGWATAVNHISCRGGDQSLFMDHDLFYTLNGFNEDYEVYEDIELIKRIYKNTRFKVVNEPIVTSARHYNNIGVWKLQWLHLRIYAKRWFGADAKELNFFYNKSLKYLKSGSRE</sequence>
<dbReference type="InterPro" id="IPR026461">
    <property type="entry name" value="Trfase_2_rSAM/seldom_assoc"/>
</dbReference>
<dbReference type="RefSeq" id="WP_338194444.1">
    <property type="nucleotide sequence ID" value="NZ_AP027268.1"/>
</dbReference>
<dbReference type="Gene3D" id="3.90.550.10">
    <property type="entry name" value="Spore Coat Polysaccharide Biosynthesis Protein SpsA, Chain A"/>
    <property type="match status" value="1"/>
</dbReference>
<proteinExistence type="predicted"/>
<evidence type="ECO:0000256" key="4">
    <source>
        <dbReference type="ARBA" id="ARBA00022679"/>
    </source>
</evidence>
<dbReference type="InterPro" id="IPR001173">
    <property type="entry name" value="Glyco_trans_2-like"/>
</dbReference>
<dbReference type="GO" id="GO:0016787">
    <property type="term" value="F:hydrolase activity"/>
    <property type="evidence" value="ECO:0007669"/>
    <property type="project" value="UniProtKB-KW"/>
</dbReference>
<dbReference type="PANTHER" id="PTHR43646">
    <property type="entry name" value="GLYCOSYLTRANSFERASE"/>
    <property type="match status" value="1"/>
</dbReference>
<evidence type="ECO:0000256" key="5">
    <source>
        <dbReference type="ARBA" id="ARBA00023136"/>
    </source>
</evidence>
<evidence type="ECO:0000256" key="2">
    <source>
        <dbReference type="ARBA" id="ARBA00022475"/>
    </source>
</evidence>
<dbReference type="Pfam" id="PF00535">
    <property type="entry name" value="Glycos_transf_2"/>
    <property type="match status" value="1"/>
</dbReference>
<evidence type="ECO:0000256" key="1">
    <source>
        <dbReference type="ARBA" id="ARBA00004236"/>
    </source>
</evidence>
<dbReference type="InterPro" id="IPR029044">
    <property type="entry name" value="Nucleotide-diphossugar_trans"/>
</dbReference>
<dbReference type="NCBIfam" id="TIGR04283">
    <property type="entry name" value="glyco_like_mftF"/>
    <property type="match status" value="1"/>
</dbReference>
<organism evidence="7 8">
    <name type="scientific">Flagellimonas marinaquae</name>
    <dbReference type="NCBI Taxonomy" id="254955"/>
    <lineage>
        <taxon>Bacteria</taxon>
        <taxon>Pseudomonadati</taxon>
        <taxon>Bacteroidota</taxon>
        <taxon>Flavobacteriia</taxon>
        <taxon>Flavobacteriales</taxon>
        <taxon>Flavobacteriaceae</taxon>
        <taxon>Flagellimonas</taxon>
    </lineage>
</organism>
<accession>A0AA48KS12</accession>
<keyword evidence="5" id="KW-0472">Membrane</keyword>
<dbReference type="GO" id="GO:0005886">
    <property type="term" value="C:plasma membrane"/>
    <property type="evidence" value="ECO:0007669"/>
    <property type="project" value="UniProtKB-SubCell"/>
</dbReference>
<name>A0AA48KS12_9FLAO</name>
<keyword evidence="7" id="KW-0378">Hydrolase</keyword>
<dbReference type="GO" id="GO:0016757">
    <property type="term" value="F:glycosyltransferase activity"/>
    <property type="evidence" value="ECO:0007669"/>
    <property type="project" value="UniProtKB-KW"/>
</dbReference>
<dbReference type="CDD" id="cd02522">
    <property type="entry name" value="GT_2_like_a"/>
    <property type="match status" value="1"/>
</dbReference>
<reference evidence="7 8" key="1">
    <citation type="submission" date="2023-01" db="EMBL/GenBank/DDBJ databases">
        <title>Complete genome sequence of Muricauda aquimarina strain IFOP_LL357.</title>
        <authorList>
            <person name="Gajardo G."/>
            <person name="Ueki S."/>
            <person name="Maruyama F."/>
        </authorList>
    </citation>
    <scope>NUCLEOTIDE SEQUENCE [LARGE SCALE GENOMIC DNA]</scope>
    <source>
        <strain evidence="7 8">IFOP_LL357</strain>
    </source>
</reference>
<keyword evidence="4" id="KW-0808">Transferase</keyword>
<evidence type="ECO:0000256" key="3">
    <source>
        <dbReference type="ARBA" id="ARBA00022676"/>
    </source>
</evidence>
<dbReference type="PANTHER" id="PTHR43646:SF2">
    <property type="entry name" value="GLYCOSYLTRANSFERASE 2-LIKE DOMAIN-CONTAINING PROTEIN"/>
    <property type="match status" value="1"/>
</dbReference>
<protein>
    <submittedName>
        <fullName evidence="7">Glycosyl hydrolase</fullName>
    </submittedName>
</protein>
<dbReference type="Proteomes" id="UP001330184">
    <property type="component" value="Chromosome"/>
</dbReference>